<dbReference type="KEGG" id="ccar:122135148"/>
<accession>A0A9Q9ZQ02</accession>
<dbReference type="Proteomes" id="UP001155660">
    <property type="component" value="Chromosome A23"/>
</dbReference>
<sequence length="269" mass="29705">MPCNKSSINNCCKVGRFPSLRVKSDDCSKVKCSVPVLKNPCSCVTCCGREAVVVQDDCKYSGACGKQVYGCIKPVCQHNPCSNLTSCHDHVVKTVIQDDCESWRRCGNEEFVSFPVNKWKCACCTPAHTMPCNKSSINNCCKVGRFPSLRVKSDDCSKVKCSVPVLKNPCSCVTCCGREAVVVQDDCKYSGACGKQVYGCFKPVCQHNPCSNLTSCHDHAFKTVIQDDCESWRRCGNEEFVSYPVNKWKCACCTSGCDQMPLQLTDRKL</sequence>
<proteinExistence type="predicted"/>
<evidence type="ECO:0000313" key="1">
    <source>
        <dbReference type="RefSeq" id="XP_042569677.1"/>
    </source>
</evidence>
<protein>
    <submittedName>
        <fullName evidence="1">Keratin-associated protein 4-8-like</fullName>
    </submittedName>
</protein>
<name>A0A9Q9ZQ02_CYPCA</name>
<dbReference type="RefSeq" id="XP_042569677.1">
    <property type="nucleotide sequence ID" value="XM_042713743.1"/>
</dbReference>
<organism evidence="1">
    <name type="scientific">Cyprinus carpio</name>
    <name type="common">Common carp</name>
    <dbReference type="NCBI Taxonomy" id="7962"/>
    <lineage>
        <taxon>Eukaryota</taxon>
        <taxon>Metazoa</taxon>
        <taxon>Chordata</taxon>
        <taxon>Craniata</taxon>
        <taxon>Vertebrata</taxon>
        <taxon>Euteleostomi</taxon>
        <taxon>Actinopterygii</taxon>
        <taxon>Neopterygii</taxon>
        <taxon>Teleostei</taxon>
        <taxon>Ostariophysi</taxon>
        <taxon>Cypriniformes</taxon>
        <taxon>Cyprinidae</taxon>
        <taxon>Cyprininae</taxon>
        <taxon>Cyprinus</taxon>
    </lineage>
</organism>
<reference evidence="1" key="1">
    <citation type="submission" date="2025-08" db="UniProtKB">
        <authorList>
            <consortium name="RefSeq"/>
        </authorList>
    </citation>
    <scope>IDENTIFICATION</scope>
    <source>
        <tissue evidence="1">Muscle</tissue>
    </source>
</reference>
<gene>
    <name evidence="1" type="primary">LOC122135148</name>
</gene>
<dbReference type="AlphaFoldDB" id="A0A9Q9ZQ02"/>
<dbReference type="GeneID" id="122135148"/>